<dbReference type="Pfam" id="PF14881">
    <property type="entry name" value="Tubulin_3"/>
    <property type="match status" value="1"/>
</dbReference>
<comment type="caution">
    <text evidence="8">The sequence shown here is derived from an EMBL/GenBank/DDBJ whole genome shotgun (WGS) entry which is preliminary data.</text>
</comment>
<accession>A0AA39WYI0</accession>
<evidence type="ECO:0000256" key="3">
    <source>
        <dbReference type="ARBA" id="ARBA00008507"/>
    </source>
</evidence>
<dbReference type="CDD" id="cd06060">
    <property type="entry name" value="misato"/>
    <property type="match status" value="1"/>
</dbReference>
<feature type="domain" description="DML1/Misato tubulin" evidence="7">
    <location>
        <begin position="123"/>
        <end position="307"/>
    </location>
</feature>
<evidence type="ECO:0000256" key="5">
    <source>
        <dbReference type="SAM" id="MobiDB-lite"/>
    </source>
</evidence>
<feature type="compositionally biased region" description="Basic and acidic residues" evidence="5">
    <location>
        <begin position="349"/>
        <end position="358"/>
    </location>
</feature>
<evidence type="ECO:0000259" key="7">
    <source>
        <dbReference type="Pfam" id="PF14881"/>
    </source>
</evidence>
<comment type="similarity">
    <text evidence="3">Belongs to the misato family.</text>
</comment>
<sequence>MHEIITLQLGQQANYLATHFWNTQESYFTYSDSADSSPPINHDILWRPGLAADGTTETFMPRTVIYDLKNGFGSLRAINALYEAPNPDNAQPTALWPGTATVHTAPRVEPSEYTQSLDAGLTPPKLTSAGVRYWSDFSRVYYHPRSIVQLHEYELGSTIAPFERFAAGEELFAELDREHDVLDRDLRLFAEEADQMQGIQVFGGMDDAWAGFMGRYLERVRDEFGKKSVWVWGVEGEGKGLPRHKRLLRLANKARALTEAYKQASIVVPLALPRSLPSTLSLDPNSPWHASALLASAIETATLPSRLKDRTNYDSLADMAATLNTMGKQTIAGLQMSFSSPAHESSSTDTRRNNKLTEDEMTEGVTLDIKFTPSDQLDPTYSRRNEFSNKTSKVFSQLIVLRGYPPAELDAEGDTEMDHEERALRRRRNPSEPITRSYTSDLRFPILDSFPQIFRQESGEALAENINITGGLSTNSSTSDRLKQLRTTVTRSIGLEDRETIGNDLAEMADEYHEGWSSGSDEGDDD</sequence>
<feature type="region of interest" description="Disordered" evidence="5">
    <location>
        <begin position="409"/>
        <end position="436"/>
    </location>
</feature>
<comment type="subcellular location">
    <subcellularLocation>
        <location evidence="2">Mitochondrion</location>
    </subcellularLocation>
</comment>
<keyword evidence="9" id="KW-1185">Reference proteome</keyword>
<dbReference type="SUPFAM" id="SSF52490">
    <property type="entry name" value="Tubulin nucleotide-binding domain-like"/>
    <property type="match status" value="1"/>
</dbReference>
<evidence type="ECO:0000313" key="8">
    <source>
        <dbReference type="EMBL" id="KAK0623580.1"/>
    </source>
</evidence>
<evidence type="ECO:0000256" key="2">
    <source>
        <dbReference type="ARBA" id="ARBA00004173"/>
    </source>
</evidence>
<dbReference type="InterPro" id="IPR049942">
    <property type="entry name" value="DML1/Misato"/>
</dbReference>
<evidence type="ECO:0000313" key="9">
    <source>
        <dbReference type="Proteomes" id="UP001175000"/>
    </source>
</evidence>
<dbReference type="PANTHER" id="PTHR13391:SF0">
    <property type="entry name" value="PROTEIN MISATO HOMOLOG 1"/>
    <property type="match status" value="1"/>
</dbReference>
<name>A0AA39WYI0_9PEZI</name>
<feature type="compositionally biased region" description="Acidic residues" evidence="5">
    <location>
        <begin position="409"/>
        <end position="418"/>
    </location>
</feature>
<organism evidence="8 9">
    <name type="scientific">Immersiella caudata</name>
    <dbReference type="NCBI Taxonomy" id="314043"/>
    <lineage>
        <taxon>Eukaryota</taxon>
        <taxon>Fungi</taxon>
        <taxon>Dikarya</taxon>
        <taxon>Ascomycota</taxon>
        <taxon>Pezizomycotina</taxon>
        <taxon>Sordariomycetes</taxon>
        <taxon>Sordariomycetidae</taxon>
        <taxon>Sordariales</taxon>
        <taxon>Lasiosphaeriaceae</taxon>
        <taxon>Immersiella</taxon>
    </lineage>
</organism>
<reference evidence="8" key="1">
    <citation type="submission" date="2023-06" db="EMBL/GenBank/DDBJ databases">
        <title>Genome-scale phylogeny and comparative genomics of the fungal order Sordariales.</title>
        <authorList>
            <consortium name="Lawrence Berkeley National Laboratory"/>
            <person name="Hensen N."/>
            <person name="Bonometti L."/>
            <person name="Westerberg I."/>
            <person name="Brannstrom I.O."/>
            <person name="Guillou S."/>
            <person name="Cros-Aarteil S."/>
            <person name="Calhoun S."/>
            <person name="Haridas S."/>
            <person name="Kuo A."/>
            <person name="Mondo S."/>
            <person name="Pangilinan J."/>
            <person name="Riley R."/>
            <person name="Labutti K."/>
            <person name="Andreopoulos B."/>
            <person name="Lipzen A."/>
            <person name="Chen C."/>
            <person name="Yanf M."/>
            <person name="Daum C."/>
            <person name="Ng V."/>
            <person name="Clum A."/>
            <person name="Steindorff A."/>
            <person name="Ohm R."/>
            <person name="Martin F."/>
            <person name="Silar P."/>
            <person name="Natvig D."/>
            <person name="Lalanne C."/>
            <person name="Gautier V."/>
            <person name="Ament-Velasquez S.L."/>
            <person name="Kruys A."/>
            <person name="Hutchinson M.I."/>
            <person name="Powell A.J."/>
            <person name="Barry K."/>
            <person name="Miller A.N."/>
            <person name="Grigoriev I.V."/>
            <person name="Debuchy R."/>
            <person name="Gladieux P."/>
            <person name="Thoren M.H."/>
            <person name="Johannesson H."/>
        </authorList>
    </citation>
    <scope>NUCLEOTIDE SEQUENCE</scope>
    <source>
        <strain evidence="8">CBS 606.72</strain>
    </source>
</reference>
<dbReference type="Gene3D" id="3.40.50.1440">
    <property type="entry name" value="Tubulin/FtsZ, GTPase domain"/>
    <property type="match status" value="1"/>
</dbReference>
<dbReference type="Pfam" id="PF10644">
    <property type="entry name" value="Misat_Tub_SegII"/>
    <property type="match status" value="1"/>
</dbReference>
<evidence type="ECO:0000256" key="1">
    <source>
        <dbReference type="ARBA" id="ARBA00003757"/>
    </source>
</evidence>
<keyword evidence="4" id="KW-0496">Mitochondrion</keyword>
<dbReference type="InterPro" id="IPR019605">
    <property type="entry name" value="Misato_II_tubulin-like"/>
</dbReference>
<evidence type="ECO:0000256" key="4">
    <source>
        <dbReference type="ARBA" id="ARBA00023128"/>
    </source>
</evidence>
<dbReference type="GO" id="GO:0007005">
    <property type="term" value="P:mitochondrion organization"/>
    <property type="evidence" value="ECO:0007669"/>
    <property type="project" value="InterPro"/>
</dbReference>
<evidence type="ECO:0000259" key="6">
    <source>
        <dbReference type="Pfam" id="PF10644"/>
    </source>
</evidence>
<dbReference type="EMBL" id="JAULSU010000003">
    <property type="protein sequence ID" value="KAK0623580.1"/>
    <property type="molecule type" value="Genomic_DNA"/>
</dbReference>
<feature type="region of interest" description="Disordered" evidence="5">
    <location>
        <begin position="338"/>
        <end position="361"/>
    </location>
</feature>
<feature type="domain" description="Misato Segment II tubulin-like" evidence="6">
    <location>
        <begin position="2"/>
        <end position="118"/>
    </location>
</feature>
<dbReference type="Proteomes" id="UP001175000">
    <property type="component" value="Unassembled WGS sequence"/>
</dbReference>
<protein>
    <submittedName>
        <fullName evidence="8">Tubulin domain-containing protein</fullName>
    </submittedName>
</protein>
<dbReference type="AlphaFoldDB" id="A0AA39WYI0"/>
<gene>
    <name evidence="8" type="ORF">B0T14DRAFT_495038</name>
</gene>
<proteinExistence type="inferred from homology"/>
<dbReference type="InterPro" id="IPR036525">
    <property type="entry name" value="Tubulin/FtsZ_GTPase_sf"/>
</dbReference>
<feature type="compositionally biased region" description="Polar residues" evidence="5">
    <location>
        <begin position="338"/>
        <end position="348"/>
    </location>
</feature>
<dbReference type="PANTHER" id="PTHR13391">
    <property type="entry name" value="MITOCHONDRIAL DISTRIBUTION REGULATOR MISATO"/>
    <property type="match status" value="1"/>
</dbReference>
<dbReference type="InterPro" id="IPR029209">
    <property type="entry name" value="DML1/Misato_tubulin"/>
</dbReference>
<dbReference type="GO" id="GO:0005739">
    <property type="term" value="C:mitochondrion"/>
    <property type="evidence" value="ECO:0007669"/>
    <property type="project" value="UniProtKB-SubCell"/>
</dbReference>
<feature type="region of interest" description="Disordered" evidence="5">
    <location>
        <begin position="500"/>
        <end position="526"/>
    </location>
</feature>
<comment type="function">
    <text evidence="1">Involved in the partitioning of the mitochondrial organelle and mitochondrial DNA (mtDNA) inheritance.</text>
</comment>